<evidence type="ECO:0000259" key="2">
    <source>
        <dbReference type="PROSITE" id="PS50041"/>
    </source>
</evidence>
<dbReference type="PANTHER" id="PTHR45784">
    <property type="entry name" value="C-TYPE LECTIN DOMAIN FAMILY 20 MEMBER A-RELATED"/>
    <property type="match status" value="1"/>
</dbReference>
<reference evidence="4" key="1">
    <citation type="submission" date="2012-01" db="EMBL/GenBank/DDBJ databases">
        <title>The Genome Sequence of Oreochromis niloticus (Nile Tilapia).</title>
        <authorList>
            <consortium name="Broad Institute Genome Assembly Team"/>
            <consortium name="Broad Institute Sequencing Platform"/>
            <person name="Di Palma F."/>
            <person name="Johnson J."/>
            <person name="Lander E.S."/>
            <person name="Lindblad-Toh K."/>
        </authorList>
    </citation>
    <scope>NUCLEOTIDE SEQUENCE [LARGE SCALE GENOMIC DNA]</scope>
</reference>
<dbReference type="InterPro" id="IPR016187">
    <property type="entry name" value="CTDL_fold"/>
</dbReference>
<feature type="domain" description="C-type lectin" evidence="2">
    <location>
        <begin position="36"/>
        <end position="146"/>
    </location>
</feature>
<dbReference type="RefSeq" id="XP_005455716.1">
    <property type="nucleotide sequence ID" value="XM_005455659.3"/>
</dbReference>
<dbReference type="Pfam" id="PF00059">
    <property type="entry name" value="Lectin_C"/>
    <property type="match status" value="3"/>
</dbReference>
<feature type="domain" description="C-type lectin" evidence="2">
    <location>
        <begin position="261"/>
        <end position="366"/>
    </location>
</feature>
<dbReference type="PROSITE" id="PS00615">
    <property type="entry name" value="C_TYPE_LECTIN_1"/>
    <property type="match status" value="1"/>
</dbReference>
<dbReference type="InterPro" id="IPR001304">
    <property type="entry name" value="C-type_lectin-like"/>
</dbReference>
<evidence type="ECO:0000313" key="3">
    <source>
        <dbReference type="Ensembl" id="ENSONIP00000021278.2"/>
    </source>
</evidence>
<dbReference type="GeneTree" id="ENSGT00940000163911"/>
<dbReference type="KEGG" id="onl:102077680"/>
<evidence type="ECO:0000256" key="1">
    <source>
        <dbReference type="ARBA" id="ARBA00023157"/>
    </source>
</evidence>
<dbReference type="PANTHER" id="PTHR45784:SF3">
    <property type="entry name" value="C-TYPE LECTIN DOMAIN FAMILY 4 MEMBER K-LIKE-RELATED"/>
    <property type="match status" value="1"/>
</dbReference>
<organism evidence="3 4">
    <name type="scientific">Oreochromis niloticus</name>
    <name type="common">Nile tilapia</name>
    <name type="synonym">Tilapia nilotica</name>
    <dbReference type="NCBI Taxonomy" id="8128"/>
    <lineage>
        <taxon>Eukaryota</taxon>
        <taxon>Metazoa</taxon>
        <taxon>Chordata</taxon>
        <taxon>Craniata</taxon>
        <taxon>Vertebrata</taxon>
        <taxon>Euteleostomi</taxon>
        <taxon>Actinopterygii</taxon>
        <taxon>Neopterygii</taxon>
        <taxon>Teleostei</taxon>
        <taxon>Neoteleostei</taxon>
        <taxon>Acanthomorphata</taxon>
        <taxon>Ovalentaria</taxon>
        <taxon>Cichlomorphae</taxon>
        <taxon>Cichliformes</taxon>
        <taxon>Cichlidae</taxon>
        <taxon>African cichlids</taxon>
        <taxon>Pseudocrenilabrinae</taxon>
        <taxon>Oreochromini</taxon>
        <taxon>Oreochromis</taxon>
    </lineage>
</organism>
<keyword evidence="4" id="KW-1185">Reference proteome</keyword>
<dbReference type="GeneID" id="102077680"/>
<dbReference type="InParanoid" id="I3KJI3"/>
<evidence type="ECO:0000313" key="4">
    <source>
        <dbReference type="Proteomes" id="UP000005207"/>
    </source>
</evidence>
<dbReference type="HOGENOM" id="CLU_061186_0_0_1"/>
<accession>I3KJI3</accession>
<sequence length="375" mass="43672">MSLSLTVLMMTSVLLVLSLGLFDFTFGSHLRRVSLFMEEDEQKMNWTGSLNVCQSMGSSLVTVYDQEDFDVLLKNNELTKNDLPGYNLWSGLHKNKSSVTTWSDGKSLAFNISQVTSIGDDQICEAMTNRTWRAFNCSDRKPFMCYKDNNYILIKEEKDWCQALQYCRRHYTDLVSISNKTQNDKVSEKGKNETFWIGLQYDQWTWADGSCSTYRKWSKPGEKSCSVFDTMGLYQVSCNVEKNPICTKGNMRIKVIQRKFTWEGALNHCESNHNGLLWIEDEEDQKVVEQWLNHTNVEGPFWIGLRQSTLFGFWIWKDRTVGYSNWKNDKIPAMPMSNHCGVIVKTNATGKWKDEDCWRQHHFLCEEEIVLMNKK</sequence>
<proteinExistence type="predicted"/>
<name>I3KJI3_ORENI</name>
<dbReference type="OMA" id="LMHDEWE"/>
<dbReference type="SMART" id="SM00034">
    <property type="entry name" value="CLECT"/>
    <property type="match status" value="3"/>
</dbReference>
<dbReference type="Ensembl" id="ENSONIT00000021297.2">
    <property type="protein sequence ID" value="ENSONIP00000021278.2"/>
    <property type="gene ID" value="ENSONIG00000016878.2"/>
</dbReference>
<dbReference type="OrthoDB" id="8950604at2759"/>
<protein>
    <submittedName>
        <fullName evidence="3">Si:dkey-61f9.1</fullName>
    </submittedName>
</protein>
<feature type="domain" description="C-type lectin" evidence="2">
    <location>
        <begin position="146"/>
        <end position="247"/>
    </location>
</feature>
<dbReference type="InterPro" id="IPR016186">
    <property type="entry name" value="C-type_lectin-like/link_sf"/>
</dbReference>
<dbReference type="InterPro" id="IPR018378">
    <property type="entry name" value="C-type_lectin_CS"/>
</dbReference>
<keyword evidence="1" id="KW-1015">Disulfide bond</keyword>
<dbReference type="CDD" id="cd00037">
    <property type="entry name" value="CLECT"/>
    <property type="match status" value="1"/>
</dbReference>
<gene>
    <name evidence="3" type="primary">LOC102077680</name>
</gene>
<reference evidence="3" key="3">
    <citation type="submission" date="2025-09" db="UniProtKB">
        <authorList>
            <consortium name="Ensembl"/>
        </authorList>
    </citation>
    <scope>IDENTIFICATION</scope>
</reference>
<dbReference type="Gene3D" id="3.10.100.10">
    <property type="entry name" value="Mannose-Binding Protein A, subunit A"/>
    <property type="match status" value="3"/>
</dbReference>
<dbReference type="PROSITE" id="PS50041">
    <property type="entry name" value="C_TYPE_LECTIN_2"/>
    <property type="match status" value="3"/>
</dbReference>
<dbReference type="SUPFAM" id="SSF56436">
    <property type="entry name" value="C-type lectin-like"/>
    <property type="match status" value="3"/>
</dbReference>
<reference evidence="3" key="2">
    <citation type="submission" date="2025-08" db="UniProtKB">
        <authorList>
            <consortium name="Ensembl"/>
        </authorList>
    </citation>
    <scope>IDENTIFICATION</scope>
</reference>
<dbReference type="RefSeq" id="XP_025755136.1">
    <property type="nucleotide sequence ID" value="XM_025899351.1"/>
</dbReference>
<dbReference type="Proteomes" id="UP000005207">
    <property type="component" value="Linkage group LG17"/>
</dbReference>
<dbReference type="AlphaFoldDB" id="I3KJI3"/>